<feature type="transmembrane region" description="Helical" evidence="1">
    <location>
        <begin position="140"/>
        <end position="158"/>
    </location>
</feature>
<protein>
    <submittedName>
        <fullName evidence="2">Uncharacterized protein</fullName>
    </submittedName>
</protein>
<dbReference type="Proteomes" id="UP000320078">
    <property type="component" value="Unassembled WGS sequence"/>
</dbReference>
<evidence type="ECO:0000313" key="3">
    <source>
        <dbReference type="Proteomes" id="UP000320078"/>
    </source>
</evidence>
<evidence type="ECO:0000313" key="2">
    <source>
        <dbReference type="EMBL" id="TVY12151.1"/>
    </source>
</evidence>
<reference evidence="2 3" key="1">
    <citation type="submission" date="2019-06" db="EMBL/GenBank/DDBJ databases">
        <title>Draft Genome Sequence of Candidatus Phytoplasma pini-Related Strain MDPP: A Resource for Comparative Genomics of Gymnosperm-infecting Phytoplasmas.</title>
        <authorList>
            <person name="Cai W."/>
            <person name="Costanzo S."/>
            <person name="Shao J."/>
            <person name="Zhao Y."/>
            <person name="Davis R."/>
        </authorList>
    </citation>
    <scope>NUCLEOTIDE SEQUENCE [LARGE SCALE GENOMIC DNA]</scope>
    <source>
        <strain evidence="2 3">MDPP</strain>
    </source>
</reference>
<keyword evidence="1" id="KW-1133">Transmembrane helix</keyword>
<dbReference type="AlphaFoldDB" id="A0A559KJ45"/>
<keyword evidence="3" id="KW-1185">Reference proteome</keyword>
<keyword evidence="1" id="KW-0812">Transmembrane</keyword>
<dbReference type="EMBL" id="VIAE01000008">
    <property type="protein sequence ID" value="TVY12151.1"/>
    <property type="molecule type" value="Genomic_DNA"/>
</dbReference>
<accession>A0A559KJ45</accession>
<dbReference type="RefSeq" id="WP_144658489.1">
    <property type="nucleotide sequence ID" value="NZ_VIAE01000008.1"/>
</dbReference>
<evidence type="ECO:0000256" key="1">
    <source>
        <dbReference type="SAM" id="Phobius"/>
    </source>
</evidence>
<dbReference type="OrthoDB" id="384508at2"/>
<proteinExistence type="predicted"/>
<feature type="transmembrane region" description="Helical" evidence="1">
    <location>
        <begin position="113"/>
        <end position="134"/>
    </location>
</feature>
<gene>
    <name evidence="2" type="ORF">MDPP_001548</name>
</gene>
<keyword evidence="1" id="KW-0472">Membrane</keyword>
<sequence>MIFQGNKKNKIKFLPFIFNSVEGNPFHIEKYLIQNQDYKLEFFYLKQSKYYSHFIEIKQYVIWSIFHDVCRVIIDEKYYKKFKILYQKEVNLLYMNFLYDLLNKRSEIIFKNYIFSLILGFIFIVIFFIFTKLIIVFESFIIFSILIFLFLFLIFLFLKRQSFFYQRYKSNLFIFVMKKIRFFLGNENFEKISEQQKFYPFFDETKKKE</sequence>
<name>A0A559KJ45_9MOLU</name>
<comment type="caution">
    <text evidence="2">The sequence shown here is derived from an EMBL/GenBank/DDBJ whole genome shotgun (WGS) entry which is preliminary data.</text>
</comment>
<organism evidence="2 3">
    <name type="scientific">Candidatus Phytoplasma pini</name>
    <dbReference type="NCBI Taxonomy" id="267362"/>
    <lineage>
        <taxon>Bacteria</taxon>
        <taxon>Bacillati</taxon>
        <taxon>Mycoplasmatota</taxon>
        <taxon>Mollicutes</taxon>
        <taxon>Acholeplasmatales</taxon>
        <taxon>Acholeplasmataceae</taxon>
        <taxon>Candidatus Phytoplasma</taxon>
    </lineage>
</organism>